<evidence type="ECO:0000313" key="2">
    <source>
        <dbReference type="EMBL" id="KAK8533844.1"/>
    </source>
</evidence>
<dbReference type="Proteomes" id="UP001472677">
    <property type="component" value="Unassembled WGS sequence"/>
</dbReference>
<accession>A0ABR2DAA9</accession>
<dbReference type="EMBL" id="JBBPBM010000032">
    <property type="protein sequence ID" value="KAK8533844.1"/>
    <property type="molecule type" value="Genomic_DNA"/>
</dbReference>
<proteinExistence type="predicted"/>
<feature type="region of interest" description="Disordered" evidence="1">
    <location>
        <begin position="1"/>
        <end position="75"/>
    </location>
</feature>
<name>A0ABR2DAA9_9ROSI</name>
<organism evidence="2 3">
    <name type="scientific">Hibiscus sabdariffa</name>
    <name type="common">roselle</name>
    <dbReference type="NCBI Taxonomy" id="183260"/>
    <lineage>
        <taxon>Eukaryota</taxon>
        <taxon>Viridiplantae</taxon>
        <taxon>Streptophyta</taxon>
        <taxon>Embryophyta</taxon>
        <taxon>Tracheophyta</taxon>
        <taxon>Spermatophyta</taxon>
        <taxon>Magnoliopsida</taxon>
        <taxon>eudicotyledons</taxon>
        <taxon>Gunneridae</taxon>
        <taxon>Pentapetalae</taxon>
        <taxon>rosids</taxon>
        <taxon>malvids</taxon>
        <taxon>Malvales</taxon>
        <taxon>Malvaceae</taxon>
        <taxon>Malvoideae</taxon>
        <taxon>Hibiscus</taxon>
    </lineage>
</organism>
<gene>
    <name evidence="2" type="ORF">V6N12_047247</name>
</gene>
<sequence length="323" mass="34954">MADSPQALTSSSASTGRVNGKPPDEIFVVEDMVMDRPRSPSVEDVQQQSKKGRSSESSDQIQETALNDSATDIAAMPIRDPKPLFRDMLIGNNSDSLEKKRLTDLDVEVSKDDMRFRDDGPVHEIMFSNRGSITVAVNKQLPRLAGSRFAALSEGQDVEILVEEEGSIGTLLDQDKWGVASGILDVSHARVMSPAETNNRPDDSVVNKGKPVAVSAMVASRDKVFPVSTSLNKENHVVVQIDKLGGESSISGKAGRISSKVSIVTDSKGGSRGILRSKELDQSKGVIARPADGEDTLKDNYDAPIQWCDNETFDNQISDAMHD</sequence>
<reference evidence="2 3" key="1">
    <citation type="journal article" date="2024" name="G3 (Bethesda)">
        <title>Genome assembly of Hibiscus sabdariffa L. provides insights into metabolisms of medicinal natural products.</title>
        <authorList>
            <person name="Kim T."/>
        </authorList>
    </citation>
    <scope>NUCLEOTIDE SEQUENCE [LARGE SCALE GENOMIC DNA]</scope>
    <source>
        <strain evidence="2">TK-2024</strain>
        <tissue evidence="2">Old leaves</tissue>
    </source>
</reference>
<feature type="compositionally biased region" description="Polar residues" evidence="1">
    <location>
        <begin position="1"/>
        <end position="17"/>
    </location>
</feature>
<evidence type="ECO:0000256" key="1">
    <source>
        <dbReference type="SAM" id="MobiDB-lite"/>
    </source>
</evidence>
<feature type="compositionally biased region" description="Polar residues" evidence="1">
    <location>
        <begin position="44"/>
        <end position="70"/>
    </location>
</feature>
<keyword evidence="3" id="KW-1185">Reference proteome</keyword>
<protein>
    <submittedName>
        <fullName evidence="2">Uncharacterized protein</fullName>
    </submittedName>
</protein>
<evidence type="ECO:0000313" key="3">
    <source>
        <dbReference type="Proteomes" id="UP001472677"/>
    </source>
</evidence>
<comment type="caution">
    <text evidence="2">The sequence shown here is derived from an EMBL/GenBank/DDBJ whole genome shotgun (WGS) entry which is preliminary data.</text>
</comment>